<name>A0A2M4DIV0_ANODA</name>
<protein>
    <submittedName>
        <fullName evidence="1">Putative secreted protein</fullName>
    </submittedName>
</protein>
<dbReference type="EMBL" id="GGFL01013261">
    <property type="protein sequence ID" value="MBW77439.1"/>
    <property type="molecule type" value="Transcribed_RNA"/>
</dbReference>
<reference evidence="1" key="1">
    <citation type="submission" date="2018-01" db="EMBL/GenBank/DDBJ databases">
        <title>An insight into the sialome of Amazonian anophelines.</title>
        <authorList>
            <person name="Ribeiro J.M."/>
            <person name="Scarpassa V."/>
            <person name="Calvo E."/>
        </authorList>
    </citation>
    <scope>NUCLEOTIDE SEQUENCE</scope>
</reference>
<accession>A0A2M4DIV0</accession>
<evidence type="ECO:0000313" key="1">
    <source>
        <dbReference type="EMBL" id="MBW77439.1"/>
    </source>
</evidence>
<sequence length="98" mass="11279">MGFYLPFKACHPRLPSFASVWCWLAAWHGILSISIYSDMFLLDNGHPPRPIWYCGARRNEMIATRVPCHQFLQDLPSTKLCASVAYKVSDMELIDDFL</sequence>
<dbReference type="AlphaFoldDB" id="A0A2M4DIV0"/>
<proteinExistence type="predicted"/>
<organism evidence="1">
    <name type="scientific">Anopheles darlingi</name>
    <name type="common">Mosquito</name>
    <dbReference type="NCBI Taxonomy" id="43151"/>
    <lineage>
        <taxon>Eukaryota</taxon>
        <taxon>Metazoa</taxon>
        <taxon>Ecdysozoa</taxon>
        <taxon>Arthropoda</taxon>
        <taxon>Hexapoda</taxon>
        <taxon>Insecta</taxon>
        <taxon>Pterygota</taxon>
        <taxon>Neoptera</taxon>
        <taxon>Endopterygota</taxon>
        <taxon>Diptera</taxon>
        <taxon>Nematocera</taxon>
        <taxon>Culicoidea</taxon>
        <taxon>Culicidae</taxon>
        <taxon>Anophelinae</taxon>
        <taxon>Anopheles</taxon>
    </lineage>
</organism>